<comment type="caution">
    <text evidence="6">The sequence shown here is derived from an EMBL/GenBank/DDBJ whole genome shotgun (WGS) entry which is preliminary data.</text>
</comment>
<proteinExistence type="predicted"/>
<dbReference type="EMBL" id="JADWDJ010000005">
    <property type="protein sequence ID" value="KAG5281042.1"/>
    <property type="molecule type" value="Genomic_DNA"/>
</dbReference>
<feature type="compositionally biased region" description="Basic and acidic residues" evidence="4">
    <location>
        <begin position="501"/>
        <end position="516"/>
    </location>
</feature>
<protein>
    <recommendedName>
        <fullName evidence="5">SH3 domain-containing protein</fullName>
    </recommendedName>
</protein>
<dbReference type="Pfam" id="PF14603">
    <property type="entry name" value="hSH3"/>
    <property type="match status" value="2"/>
</dbReference>
<accession>A0AAV6H4M2</accession>
<dbReference type="Gene3D" id="2.30.30.40">
    <property type="entry name" value="SH3 Domains"/>
    <property type="match status" value="2"/>
</dbReference>
<feature type="domain" description="SH3" evidence="5">
    <location>
        <begin position="373"/>
        <end position="440"/>
    </location>
</feature>
<feature type="region of interest" description="Disordered" evidence="4">
    <location>
        <begin position="460"/>
        <end position="516"/>
    </location>
</feature>
<feature type="compositionally biased region" description="Basic and acidic residues" evidence="4">
    <location>
        <begin position="322"/>
        <end position="368"/>
    </location>
</feature>
<dbReference type="FunFam" id="2.30.30.40:FF:000133">
    <property type="entry name" value="FYN-binding protein-like isoform X2"/>
    <property type="match status" value="1"/>
</dbReference>
<dbReference type="GO" id="GO:0005886">
    <property type="term" value="C:plasma membrane"/>
    <property type="evidence" value="ECO:0007669"/>
    <property type="project" value="InterPro"/>
</dbReference>
<keyword evidence="2" id="KW-0597">Phosphoprotein</keyword>
<keyword evidence="1 3" id="KW-0728">SH3 domain</keyword>
<organism evidence="6 7">
    <name type="scientific">Alosa alosa</name>
    <name type="common">allis shad</name>
    <dbReference type="NCBI Taxonomy" id="278164"/>
    <lineage>
        <taxon>Eukaryota</taxon>
        <taxon>Metazoa</taxon>
        <taxon>Chordata</taxon>
        <taxon>Craniata</taxon>
        <taxon>Vertebrata</taxon>
        <taxon>Euteleostomi</taxon>
        <taxon>Actinopterygii</taxon>
        <taxon>Neopterygii</taxon>
        <taxon>Teleostei</taxon>
        <taxon>Clupei</taxon>
        <taxon>Clupeiformes</taxon>
        <taxon>Clupeoidei</taxon>
        <taxon>Clupeidae</taxon>
        <taxon>Alosa</taxon>
    </lineage>
</organism>
<name>A0AAV6H4M2_9TELE</name>
<evidence type="ECO:0000256" key="3">
    <source>
        <dbReference type="PROSITE-ProRule" id="PRU00192"/>
    </source>
</evidence>
<gene>
    <name evidence="6" type="ORF">AALO_G00066810</name>
</gene>
<evidence type="ECO:0000256" key="1">
    <source>
        <dbReference type="ARBA" id="ARBA00022443"/>
    </source>
</evidence>
<dbReference type="GO" id="GO:0007229">
    <property type="term" value="P:integrin-mediated signaling pathway"/>
    <property type="evidence" value="ECO:0007669"/>
    <property type="project" value="InterPro"/>
</dbReference>
<dbReference type="Proteomes" id="UP000823561">
    <property type="component" value="Chromosome 5"/>
</dbReference>
<dbReference type="InterPro" id="IPR043443">
    <property type="entry name" value="FYB1/2-like"/>
</dbReference>
<dbReference type="PANTHER" id="PTHR16830">
    <property type="entry name" value="SH2 CONTAINING ADAPTOR PRAM-1 RELATED"/>
    <property type="match status" value="1"/>
</dbReference>
<feature type="compositionally biased region" description="Acidic residues" evidence="4">
    <location>
        <begin position="310"/>
        <end position="321"/>
    </location>
</feature>
<feature type="region of interest" description="Disordered" evidence="4">
    <location>
        <begin position="1"/>
        <end position="105"/>
    </location>
</feature>
<evidence type="ECO:0000313" key="7">
    <source>
        <dbReference type="Proteomes" id="UP000823561"/>
    </source>
</evidence>
<dbReference type="SUPFAM" id="SSF50044">
    <property type="entry name" value="SH3-domain"/>
    <property type="match status" value="2"/>
</dbReference>
<feature type="compositionally biased region" description="Polar residues" evidence="4">
    <location>
        <begin position="7"/>
        <end position="22"/>
    </location>
</feature>
<feature type="compositionally biased region" description="Basic and acidic residues" evidence="4">
    <location>
        <begin position="212"/>
        <end position="224"/>
    </location>
</feature>
<feature type="compositionally biased region" description="Polar residues" evidence="4">
    <location>
        <begin position="79"/>
        <end position="104"/>
    </location>
</feature>
<dbReference type="PROSITE" id="PS50002">
    <property type="entry name" value="SH3"/>
    <property type="match status" value="1"/>
</dbReference>
<keyword evidence="7" id="KW-1185">Reference proteome</keyword>
<evidence type="ECO:0000256" key="4">
    <source>
        <dbReference type="SAM" id="MobiDB-lite"/>
    </source>
</evidence>
<dbReference type="GO" id="GO:0072659">
    <property type="term" value="P:protein localization to plasma membrane"/>
    <property type="evidence" value="ECO:0007669"/>
    <property type="project" value="TreeGrafter"/>
</dbReference>
<dbReference type="InterPro" id="IPR029294">
    <property type="entry name" value="hSH3"/>
</dbReference>
<feature type="region of interest" description="Disordered" evidence="4">
    <location>
        <begin position="201"/>
        <end position="368"/>
    </location>
</feature>
<dbReference type="AlphaFoldDB" id="A0AAV6H4M2"/>
<feature type="compositionally biased region" description="Low complexity" evidence="4">
    <location>
        <begin position="255"/>
        <end position="266"/>
    </location>
</feature>
<evidence type="ECO:0000256" key="2">
    <source>
        <dbReference type="ARBA" id="ARBA00022553"/>
    </source>
</evidence>
<dbReference type="InterPro" id="IPR036028">
    <property type="entry name" value="SH3-like_dom_sf"/>
</dbReference>
<evidence type="ECO:0000313" key="6">
    <source>
        <dbReference type="EMBL" id="KAG5281042.1"/>
    </source>
</evidence>
<sequence length="609" mass="66761">MSVPVKGSSTAGVESSSTQKNPWSDIPKKNINRNVSSGVLKLGTKFENLSDTDKTSIPKPPPLKPVAVSKPSLNLAKPSPNTSSTTTDGSTVQRSTGISATPKLQSLGLKPRPLVAALQSKLTQENVEENIKKDTVVKTLSSNKPSFLMAQQPPLNIHLKSPDINSEGQKNINKPLLPKLSSNAISPKPLVISPTLPKPNILKPKLGIADDSNSKEKSSEDSAPKIKPLPNVFTLGKCPSKPKRPPHIQLDRFKSTSTSINALSSSQPIYLMPDSEASDTPCQEESYDDVGVLHPSPSLRGSTIQHPDQAGEDEDMYEDLEERWAEKEQTNTKTTAKEDKTKCDKDEKKRLEQEKKEQKLREKKEREARKKFKLSGPVVVLQEVKARVDSKGGKNELPLTEGEAVEIVRLTDNPEGLWLGRNSEGLYGYVKAAALEVDHSALKAMSTQIPDGAGEVYDDVGVSDISFPPPPPPVGASPGNDDEVYDDVDSPPPPPSLTDHPFGKAEEADGKKKKKFEKEEKEFRKKFKYDGDISVLYQVIVDPALTTKKWGNKDLPLRPGETIDVIVKPQDGKLIGRNKDGKFGYVCLRNIQQESDIYDDVGEDCIYDN</sequence>
<dbReference type="PANTHER" id="PTHR16830:SF12">
    <property type="entry name" value="PDZ DOMAIN-CONTAINING PROTEIN"/>
    <property type="match status" value="1"/>
</dbReference>
<reference evidence="6" key="1">
    <citation type="submission" date="2020-10" db="EMBL/GenBank/DDBJ databases">
        <title>Chromosome-scale genome assembly of the Allis shad, Alosa alosa.</title>
        <authorList>
            <person name="Margot Z."/>
            <person name="Christophe K."/>
            <person name="Cabau C."/>
            <person name="Louis A."/>
            <person name="Berthelot C."/>
            <person name="Parey E."/>
            <person name="Roest Crollius H."/>
            <person name="Montfort J."/>
            <person name="Robinson-Rechavi M."/>
            <person name="Bucao C."/>
            <person name="Bouchez O."/>
            <person name="Gislard M."/>
            <person name="Lluch J."/>
            <person name="Milhes M."/>
            <person name="Lampietro C."/>
            <person name="Lopez Roques C."/>
            <person name="Donnadieu C."/>
            <person name="Braasch I."/>
            <person name="Desvignes T."/>
            <person name="Postlethwait J."/>
            <person name="Bobe J."/>
            <person name="Guiguen Y."/>
        </authorList>
    </citation>
    <scope>NUCLEOTIDE SEQUENCE</scope>
    <source>
        <strain evidence="6">M-15738</strain>
        <tissue evidence="6">Blood</tissue>
    </source>
</reference>
<dbReference type="InterPro" id="IPR001452">
    <property type="entry name" value="SH3_domain"/>
</dbReference>
<feature type="compositionally biased region" description="Acidic residues" evidence="4">
    <location>
        <begin position="480"/>
        <end position="489"/>
    </location>
</feature>
<evidence type="ECO:0000259" key="5">
    <source>
        <dbReference type="PROSITE" id="PS50002"/>
    </source>
</evidence>
<dbReference type="GO" id="GO:0050852">
    <property type="term" value="P:T cell receptor signaling pathway"/>
    <property type="evidence" value="ECO:0007669"/>
    <property type="project" value="TreeGrafter"/>
</dbReference>